<accession>A0A6S6TX04</accession>
<organism evidence="1">
    <name type="scientific">uncultured Aureispira sp</name>
    <dbReference type="NCBI Taxonomy" id="1331704"/>
    <lineage>
        <taxon>Bacteria</taxon>
        <taxon>Pseudomonadati</taxon>
        <taxon>Bacteroidota</taxon>
        <taxon>Saprospiria</taxon>
        <taxon>Saprospirales</taxon>
        <taxon>Saprospiraceae</taxon>
        <taxon>Aureispira</taxon>
        <taxon>environmental samples</taxon>
    </lineage>
</organism>
<gene>
    <name evidence="1" type="ORF">HELGO_WM20113</name>
</gene>
<evidence type="ECO:0000313" key="1">
    <source>
        <dbReference type="EMBL" id="CAA6825162.1"/>
    </source>
</evidence>
<protein>
    <submittedName>
        <fullName evidence="1">Uncharacterized protein</fullName>
    </submittedName>
</protein>
<reference evidence="1" key="1">
    <citation type="submission" date="2020-01" db="EMBL/GenBank/DDBJ databases">
        <authorList>
            <person name="Meier V. D."/>
            <person name="Meier V D."/>
        </authorList>
    </citation>
    <scope>NUCLEOTIDE SEQUENCE</scope>
    <source>
        <strain evidence="1">HLG_WM_MAG_10</strain>
    </source>
</reference>
<name>A0A6S6TX04_9BACT</name>
<dbReference type="Gene3D" id="3.10.129.10">
    <property type="entry name" value="Hotdog Thioesterase"/>
    <property type="match status" value="1"/>
</dbReference>
<sequence>MTPIHLGRKTPIWYLEIINEANQAICVSRLTMMVRKIRIF</sequence>
<dbReference type="EMBL" id="CACVAQ010000357">
    <property type="protein sequence ID" value="CAA6825162.1"/>
    <property type="molecule type" value="Genomic_DNA"/>
</dbReference>
<dbReference type="AlphaFoldDB" id="A0A6S6TX04"/>
<proteinExistence type="predicted"/>